<keyword evidence="2" id="KW-0812">Transmembrane</keyword>
<evidence type="ECO:0000256" key="1">
    <source>
        <dbReference type="SAM" id="MobiDB-lite"/>
    </source>
</evidence>
<sequence>MSDDKNYDYHNGMVNSDMKDDQDHIGTDENLGANSNQGDQYSQKGPSDQYADQSTQGDAGATASSRSYHTASGPTSSITPTYTNEDSSNQTGLQKEDNSDQYREETSAELTAPVSAGRDNNNKSSMNQGDQGGAGVMSGRSVGFLAIGLSILSLFVLPIILGAAGIIIGFIARRQGSKTLGAWAIGIGVVSLIMGMFITPFF</sequence>
<keyword evidence="4" id="KW-1185">Reference proteome</keyword>
<evidence type="ECO:0000313" key="3">
    <source>
        <dbReference type="EMBL" id="MRX71279.1"/>
    </source>
</evidence>
<comment type="caution">
    <text evidence="3">The sequence shown here is derived from an EMBL/GenBank/DDBJ whole genome shotgun (WGS) entry which is preliminary data.</text>
</comment>
<dbReference type="OrthoDB" id="2943217at2"/>
<feature type="compositionally biased region" description="Polar residues" evidence="1">
    <location>
        <begin position="32"/>
        <end position="93"/>
    </location>
</feature>
<dbReference type="AlphaFoldDB" id="A0A7X2IX44"/>
<dbReference type="PANTHER" id="PTHR40040:SF1">
    <property type="entry name" value="MEMBRANE PROTEIN"/>
    <property type="match status" value="1"/>
</dbReference>
<feature type="transmembrane region" description="Helical" evidence="2">
    <location>
        <begin position="144"/>
        <end position="168"/>
    </location>
</feature>
<feature type="compositionally biased region" description="Polar residues" evidence="1">
    <location>
        <begin position="118"/>
        <end position="129"/>
    </location>
</feature>
<dbReference type="InterPro" id="IPR055338">
    <property type="entry name" value="YqfX-like"/>
</dbReference>
<accession>A0A7X2IX44</accession>
<evidence type="ECO:0008006" key="5">
    <source>
        <dbReference type="Google" id="ProtNLM"/>
    </source>
</evidence>
<reference evidence="3 4" key="1">
    <citation type="submission" date="2019-11" db="EMBL/GenBank/DDBJ databases">
        <title>Bacillus lacus genome.</title>
        <authorList>
            <person name="Allen C.J."/>
            <person name="Newman J.D."/>
        </authorList>
    </citation>
    <scope>NUCLEOTIDE SEQUENCE [LARGE SCALE GENOMIC DNA]</scope>
    <source>
        <strain evidence="3 4">KCTC 33946</strain>
    </source>
</reference>
<evidence type="ECO:0000313" key="4">
    <source>
        <dbReference type="Proteomes" id="UP000448867"/>
    </source>
</evidence>
<keyword evidence="2" id="KW-0472">Membrane</keyword>
<dbReference type="PANTHER" id="PTHR40040">
    <property type="entry name" value="SMALL HYDROPHOBIC PROTEIN-RELATED"/>
    <property type="match status" value="1"/>
</dbReference>
<feature type="compositionally biased region" description="Basic and acidic residues" evidence="1">
    <location>
        <begin position="17"/>
        <end position="27"/>
    </location>
</feature>
<name>A0A7X2IX44_9BACI</name>
<feature type="region of interest" description="Disordered" evidence="1">
    <location>
        <begin position="1"/>
        <end position="133"/>
    </location>
</feature>
<keyword evidence="2" id="KW-1133">Transmembrane helix</keyword>
<dbReference type="Proteomes" id="UP000448867">
    <property type="component" value="Unassembled WGS sequence"/>
</dbReference>
<feature type="transmembrane region" description="Helical" evidence="2">
    <location>
        <begin position="180"/>
        <end position="201"/>
    </location>
</feature>
<dbReference type="EMBL" id="WKKI01000004">
    <property type="protein sequence ID" value="MRX71279.1"/>
    <property type="molecule type" value="Genomic_DNA"/>
</dbReference>
<proteinExistence type="predicted"/>
<protein>
    <recommendedName>
        <fullName evidence="5">DUF308 domain-containing protein</fullName>
    </recommendedName>
</protein>
<gene>
    <name evidence="3" type="ORF">GJU40_03720</name>
</gene>
<feature type="compositionally biased region" description="Basic and acidic residues" evidence="1">
    <location>
        <begin position="94"/>
        <end position="106"/>
    </location>
</feature>
<organism evidence="3 4">
    <name type="scientific">Metabacillus lacus</name>
    <dbReference type="NCBI Taxonomy" id="1983721"/>
    <lineage>
        <taxon>Bacteria</taxon>
        <taxon>Bacillati</taxon>
        <taxon>Bacillota</taxon>
        <taxon>Bacilli</taxon>
        <taxon>Bacillales</taxon>
        <taxon>Bacillaceae</taxon>
        <taxon>Metabacillus</taxon>
    </lineage>
</organism>
<evidence type="ECO:0000256" key="2">
    <source>
        <dbReference type="SAM" id="Phobius"/>
    </source>
</evidence>